<evidence type="ECO:0000313" key="3">
    <source>
        <dbReference type="Proteomes" id="UP000245464"/>
    </source>
</evidence>
<evidence type="ECO:0000313" key="2">
    <source>
        <dbReference type="EMBL" id="KAF7565314.1"/>
    </source>
</evidence>
<sequence>MSSFTNSLTGRERSRWPPLTRMLMSGEMSEEKGRELTRKERFDVWMVNEGYRRFFVFTFAILHVMVFVFGMMNYGLKVHTIVMALVAFR</sequence>
<proteinExistence type="predicted"/>
<gene>
    <name evidence="2" type="ORF">PtrM4_047480</name>
</gene>
<keyword evidence="1" id="KW-0812">Transmembrane</keyword>
<dbReference type="EMBL" id="NQIK02000010">
    <property type="protein sequence ID" value="KAF7565314.1"/>
    <property type="molecule type" value="Genomic_DNA"/>
</dbReference>
<keyword evidence="1" id="KW-0472">Membrane</keyword>
<feature type="transmembrane region" description="Helical" evidence="1">
    <location>
        <begin position="54"/>
        <end position="76"/>
    </location>
</feature>
<dbReference type="GeneID" id="90954913"/>
<accession>A0A2W1EGC7</accession>
<dbReference type="AlphaFoldDB" id="A0A2W1EGC7"/>
<comment type="caution">
    <text evidence="2">The sequence shown here is derived from an EMBL/GenBank/DDBJ whole genome shotgun (WGS) entry which is preliminary data.</text>
</comment>
<dbReference type="RefSeq" id="XP_065959295.1">
    <property type="nucleotide sequence ID" value="XM_066104731.1"/>
</dbReference>
<evidence type="ECO:0000256" key="1">
    <source>
        <dbReference type="SAM" id="Phobius"/>
    </source>
</evidence>
<protein>
    <submittedName>
        <fullName evidence="2">Uncharacterized protein</fullName>
    </submittedName>
</protein>
<dbReference type="Proteomes" id="UP000245464">
    <property type="component" value="Chromosome 10"/>
</dbReference>
<reference evidence="2" key="1">
    <citation type="journal article" date="2018" name="BMC Genomics">
        <title>Comparative genomics of the wheat fungal pathogen Pyrenophora tritici-repentis reveals chromosomal variations and genome plasticity.</title>
        <authorList>
            <person name="Moolhuijzen P."/>
            <person name="See P.T."/>
            <person name="Hane J.K."/>
            <person name="Shi G."/>
            <person name="Liu Z."/>
            <person name="Oliver R.P."/>
            <person name="Moffat C.S."/>
        </authorList>
    </citation>
    <scope>NUCLEOTIDE SEQUENCE [LARGE SCALE GENOMIC DNA]</scope>
    <source>
        <strain evidence="2">M4</strain>
    </source>
</reference>
<name>A0A2W1EGC7_9PLEO</name>
<keyword evidence="1" id="KW-1133">Transmembrane helix</keyword>
<organism evidence="2 3">
    <name type="scientific">Pyrenophora tritici-repentis</name>
    <dbReference type="NCBI Taxonomy" id="45151"/>
    <lineage>
        <taxon>Eukaryota</taxon>
        <taxon>Fungi</taxon>
        <taxon>Dikarya</taxon>
        <taxon>Ascomycota</taxon>
        <taxon>Pezizomycotina</taxon>
        <taxon>Dothideomycetes</taxon>
        <taxon>Pleosporomycetidae</taxon>
        <taxon>Pleosporales</taxon>
        <taxon>Pleosporineae</taxon>
        <taxon>Pleosporaceae</taxon>
        <taxon>Pyrenophora</taxon>
    </lineage>
</organism>
<dbReference type="KEGG" id="ptrr:90954913"/>